<name>A0AAN7PDE3_9COLE</name>
<feature type="domain" description="Fibronectin type-III" evidence="4">
    <location>
        <begin position="29"/>
        <end position="126"/>
    </location>
</feature>
<dbReference type="PROSITE" id="PS50853">
    <property type="entry name" value="FN3"/>
    <property type="match status" value="3"/>
</dbReference>
<dbReference type="AlphaFoldDB" id="A0AAN7PDE3"/>
<evidence type="ECO:0000256" key="3">
    <source>
        <dbReference type="SAM" id="SignalP"/>
    </source>
</evidence>
<dbReference type="InterPro" id="IPR036116">
    <property type="entry name" value="FN3_sf"/>
</dbReference>
<dbReference type="EMBL" id="JARPUR010000002">
    <property type="protein sequence ID" value="KAK4883032.1"/>
    <property type="molecule type" value="Genomic_DNA"/>
</dbReference>
<organism evidence="5 6">
    <name type="scientific">Aquatica leii</name>
    <dbReference type="NCBI Taxonomy" id="1421715"/>
    <lineage>
        <taxon>Eukaryota</taxon>
        <taxon>Metazoa</taxon>
        <taxon>Ecdysozoa</taxon>
        <taxon>Arthropoda</taxon>
        <taxon>Hexapoda</taxon>
        <taxon>Insecta</taxon>
        <taxon>Pterygota</taxon>
        <taxon>Neoptera</taxon>
        <taxon>Endopterygota</taxon>
        <taxon>Coleoptera</taxon>
        <taxon>Polyphaga</taxon>
        <taxon>Elateriformia</taxon>
        <taxon>Elateroidea</taxon>
        <taxon>Lampyridae</taxon>
        <taxon>Luciolinae</taxon>
        <taxon>Aquatica</taxon>
    </lineage>
</organism>
<comment type="caution">
    <text evidence="5">The sequence shown here is derived from an EMBL/GenBank/DDBJ whole genome shotgun (WGS) entry which is preliminary data.</text>
</comment>
<dbReference type="PANTHER" id="PTHR24051:SF9">
    <property type="entry name" value="FIBRONECTIN TYPE-III DOMAIN-CONTAINING PROTEIN"/>
    <property type="match status" value="1"/>
</dbReference>
<dbReference type="SUPFAM" id="SSF49265">
    <property type="entry name" value="Fibronectin type III"/>
    <property type="match status" value="2"/>
</dbReference>
<dbReference type="PANTHER" id="PTHR24051">
    <property type="entry name" value="SUSHI DOMAIN-CONTAINING PROTEIN 1"/>
    <property type="match status" value="1"/>
</dbReference>
<dbReference type="InterPro" id="IPR003961">
    <property type="entry name" value="FN3_dom"/>
</dbReference>
<accession>A0AAN7PDE3</accession>
<evidence type="ECO:0000256" key="2">
    <source>
        <dbReference type="ARBA" id="ARBA00023157"/>
    </source>
</evidence>
<feature type="signal peptide" evidence="3">
    <location>
        <begin position="1"/>
        <end position="21"/>
    </location>
</feature>
<evidence type="ECO:0000259" key="4">
    <source>
        <dbReference type="PROSITE" id="PS50853"/>
    </source>
</evidence>
<keyword evidence="6" id="KW-1185">Reference proteome</keyword>
<dbReference type="InterPro" id="IPR051622">
    <property type="entry name" value="R-tyr_protein_phosphatases"/>
</dbReference>
<feature type="domain" description="Fibronectin type-III" evidence="4">
    <location>
        <begin position="140"/>
        <end position="230"/>
    </location>
</feature>
<dbReference type="Pfam" id="PF00041">
    <property type="entry name" value="fn3"/>
    <property type="match status" value="3"/>
</dbReference>
<dbReference type="CDD" id="cd00063">
    <property type="entry name" value="FN3"/>
    <property type="match status" value="3"/>
</dbReference>
<dbReference type="Gene3D" id="2.60.40.10">
    <property type="entry name" value="Immunoglobulins"/>
    <property type="match status" value="3"/>
</dbReference>
<dbReference type="InterPro" id="IPR013783">
    <property type="entry name" value="Ig-like_fold"/>
</dbReference>
<dbReference type="Proteomes" id="UP001353858">
    <property type="component" value="Unassembled WGS sequence"/>
</dbReference>
<dbReference type="SMART" id="SM00060">
    <property type="entry name" value="FN3"/>
    <property type="match status" value="3"/>
</dbReference>
<evidence type="ECO:0000313" key="6">
    <source>
        <dbReference type="Proteomes" id="UP001353858"/>
    </source>
</evidence>
<proteinExistence type="predicted"/>
<protein>
    <recommendedName>
        <fullName evidence="4">Fibronectin type-III domain-containing protein</fullName>
    </recommendedName>
</protein>
<feature type="chain" id="PRO_5042821683" description="Fibronectin type-III domain-containing protein" evidence="3">
    <location>
        <begin position="22"/>
        <end position="483"/>
    </location>
</feature>
<sequence>MCGISNLTFLWICTFIAVGESYNGDDKYTPKDFCVRLITNNSVLIRWVEPVTLRSEIQGYTVYYTNDTRNLIEHWNSVIIGNYPMTTVRNINLGETYHFRVRVNALGLDKLGPLSDVFSFRLINRTRSCYDKPETATINTPNMLRATATSYSSVEVWWNLPYDPHQVKGFMVLYGTSELGYWSNKTTKTNNFVELTNLEKSTTYTITIAAITDNGLKYYPNEVKVNVSPEEVPMEVEVIDVTGDSMVIKWLPPLRLHPAKYKIVYYGVKDYVDADGAKQRETLNKIEETVDGHVTTFELVDLYPYTHYYVNISAVPIDLSYRPFIKINATTDVGPPGPMRRPIVNGLVAGGNIQILLPKASEENGPVSYYYVIVVPEQGQDPDLPTEIYATDHLLENQWLDEEEIDVPYIAAKFSLKIPYAFILGVGVHGGFKNYPLHQNKKYRVFVRAVVVTPHGQLFTDSPYSDYFSLIDERKKYLKLINN</sequence>
<reference evidence="6" key="1">
    <citation type="submission" date="2023-01" db="EMBL/GenBank/DDBJ databases">
        <title>Key to firefly adult light organ development and bioluminescence: homeobox transcription factors regulate luciferase expression and transportation to peroxisome.</title>
        <authorList>
            <person name="Fu X."/>
        </authorList>
    </citation>
    <scope>NUCLEOTIDE SEQUENCE [LARGE SCALE GENOMIC DNA]</scope>
</reference>
<keyword evidence="2" id="KW-1015">Disulfide bond</keyword>
<evidence type="ECO:0000313" key="5">
    <source>
        <dbReference type="EMBL" id="KAK4883032.1"/>
    </source>
</evidence>
<keyword evidence="1" id="KW-0677">Repeat</keyword>
<keyword evidence="3" id="KW-0732">Signal</keyword>
<gene>
    <name evidence="5" type="ORF">RN001_006351</name>
</gene>
<evidence type="ECO:0000256" key="1">
    <source>
        <dbReference type="ARBA" id="ARBA00022737"/>
    </source>
</evidence>
<feature type="domain" description="Fibronectin type-III" evidence="4">
    <location>
        <begin position="232"/>
        <end position="336"/>
    </location>
</feature>